<dbReference type="Proteomes" id="UP000297245">
    <property type="component" value="Unassembled WGS sequence"/>
</dbReference>
<reference evidence="2 3" key="1">
    <citation type="journal article" date="2019" name="Nat. Ecol. Evol.">
        <title>Megaphylogeny resolves global patterns of mushroom evolution.</title>
        <authorList>
            <person name="Varga T."/>
            <person name="Krizsan K."/>
            <person name="Foldi C."/>
            <person name="Dima B."/>
            <person name="Sanchez-Garcia M."/>
            <person name="Sanchez-Ramirez S."/>
            <person name="Szollosi G.J."/>
            <person name="Szarkandi J.G."/>
            <person name="Papp V."/>
            <person name="Albert L."/>
            <person name="Andreopoulos W."/>
            <person name="Angelini C."/>
            <person name="Antonin V."/>
            <person name="Barry K.W."/>
            <person name="Bougher N.L."/>
            <person name="Buchanan P."/>
            <person name="Buyck B."/>
            <person name="Bense V."/>
            <person name="Catcheside P."/>
            <person name="Chovatia M."/>
            <person name="Cooper J."/>
            <person name="Damon W."/>
            <person name="Desjardin D."/>
            <person name="Finy P."/>
            <person name="Geml J."/>
            <person name="Haridas S."/>
            <person name="Hughes K."/>
            <person name="Justo A."/>
            <person name="Karasinski D."/>
            <person name="Kautmanova I."/>
            <person name="Kiss B."/>
            <person name="Kocsube S."/>
            <person name="Kotiranta H."/>
            <person name="LaButti K.M."/>
            <person name="Lechner B.E."/>
            <person name="Liimatainen K."/>
            <person name="Lipzen A."/>
            <person name="Lukacs Z."/>
            <person name="Mihaltcheva S."/>
            <person name="Morgado L.N."/>
            <person name="Niskanen T."/>
            <person name="Noordeloos M.E."/>
            <person name="Ohm R.A."/>
            <person name="Ortiz-Santana B."/>
            <person name="Ovrebo C."/>
            <person name="Racz N."/>
            <person name="Riley R."/>
            <person name="Savchenko A."/>
            <person name="Shiryaev A."/>
            <person name="Soop K."/>
            <person name="Spirin V."/>
            <person name="Szebenyi C."/>
            <person name="Tomsovsky M."/>
            <person name="Tulloss R.E."/>
            <person name="Uehling J."/>
            <person name="Grigoriev I.V."/>
            <person name="Vagvolgyi C."/>
            <person name="Papp T."/>
            <person name="Martin F.M."/>
            <person name="Miettinen O."/>
            <person name="Hibbett D.S."/>
            <person name="Nagy L.G."/>
        </authorList>
    </citation>
    <scope>NUCLEOTIDE SEQUENCE [LARGE SCALE GENOMIC DNA]</scope>
    <source>
        <strain evidence="2 3">CBS 962.96</strain>
    </source>
</reference>
<keyword evidence="3" id="KW-1185">Reference proteome</keyword>
<dbReference type="EMBL" id="ML180613">
    <property type="protein sequence ID" value="THU76981.1"/>
    <property type="molecule type" value="Genomic_DNA"/>
</dbReference>
<dbReference type="OrthoDB" id="3208495at2759"/>
<dbReference type="AlphaFoldDB" id="A0A4S8KN99"/>
<evidence type="ECO:0000313" key="3">
    <source>
        <dbReference type="Proteomes" id="UP000297245"/>
    </source>
</evidence>
<protein>
    <submittedName>
        <fullName evidence="2">Uncharacterized protein</fullName>
    </submittedName>
</protein>
<evidence type="ECO:0000313" key="2">
    <source>
        <dbReference type="EMBL" id="THU76981.1"/>
    </source>
</evidence>
<proteinExistence type="predicted"/>
<dbReference type="Pfam" id="PF18759">
    <property type="entry name" value="Plavaka"/>
    <property type="match status" value="1"/>
</dbReference>
<evidence type="ECO:0000256" key="1">
    <source>
        <dbReference type="SAM" id="MobiDB-lite"/>
    </source>
</evidence>
<gene>
    <name evidence="2" type="ORF">K435DRAFT_703489</name>
</gene>
<name>A0A4S8KN99_DENBC</name>
<organism evidence="2 3">
    <name type="scientific">Dendrothele bispora (strain CBS 962.96)</name>
    <dbReference type="NCBI Taxonomy" id="1314807"/>
    <lineage>
        <taxon>Eukaryota</taxon>
        <taxon>Fungi</taxon>
        <taxon>Dikarya</taxon>
        <taxon>Basidiomycota</taxon>
        <taxon>Agaricomycotina</taxon>
        <taxon>Agaricomycetes</taxon>
        <taxon>Agaricomycetidae</taxon>
        <taxon>Agaricales</taxon>
        <taxon>Agaricales incertae sedis</taxon>
        <taxon>Dendrothele</taxon>
    </lineage>
</organism>
<sequence length="356" mass="40516">MPNTFEVKESQLHHPTSPVISTPPSFQQSPSPEPLAPPTLKYINTDPDEFGIYRSYPEKPDFIPDEEVPIADVCEGPGFTVPPPFNPLSVFGLAAKQLNDNIVAPFLNITVFRLMRWFYNGNQAKSIADLDSLVDNVLLPDDFSQDHLRGFSTQKTLKDMDDYGGPNYLLRAEDGWIETSVKIPVPCTGVEQSDADAPMYELKRVFYRKPLEVIKATFQSPLSKKFHYTPFKLYQHSDHPSCPEPVRLHSELYNSDAFISEHERVQTRQSDRHHDPEHDQSNIPNALAGMMAWSDATKVGQWGDESMWPIYLYFGNQSKYNRAKPSSFAAHHLAYIPKVRIFLHLSRIFFSQLAAS</sequence>
<dbReference type="InterPro" id="IPR041078">
    <property type="entry name" value="Plavaka"/>
</dbReference>
<feature type="region of interest" description="Disordered" evidence="1">
    <location>
        <begin position="1"/>
        <end position="37"/>
    </location>
</feature>
<accession>A0A4S8KN99</accession>
<feature type="compositionally biased region" description="Basic and acidic residues" evidence="1">
    <location>
        <begin position="1"/>
        <end position="12"/>
    </location>
</feature>